<dbReference type="InterPro" id="IPR007183">
    <property type="entry name" value="UPF0280"/>
</dbReference>
<evidence type="ECO:0000313" key="1">
    <source>
        <dbReference type="EMBL" id="UUX49303.1"/>
    </source>
</evidence>
<dbReference type="PIRSF" id="PIRSF006421">
    <property type="entry name" value="UCP006421"/>
    <property type="match status" value="1"/>
</dbReference>
<dbReference type="SUPFAM" id="SSF143631">
    <property type="entry name" value="ApbE-like"/>
    <property type="match status" value="1"/>
</dbReference>
<dbReference type="EMBL" id="CP102480">
    <property type="protein sequence ID" value="UUX49303.1"/>
    <property type="molecule type" value="Genomic_DNA"/>
</dbReference>
<dbReference type="Gene3D" id="3.10.520.10">
    <property type="entry name" value="ApbE-like domains"/>
    <property type="match status" value="1"/>
</dbReference>
<dbReference type="Proteomes" id="UP001060336">
    <property type="component" value="Chromosome"/>
</dbReference>
<organism evidence="1 2">
    <name type="scientific">Nisaea acidiphila</name>
    <dbReference type="NCBI Taxonomy" id="1862145"/>
    <lineage>
        <taxon>Bacteria</taxon>
        <taxon>Pseudomonadati</taxon>
        <taxon>Pseudomonadota</taxon>
        <taxon>Alphaproteobacteria</taxon>
        <taxon>Rhodospirillales</taxon>
        <taxon>Thalassobaculaceae</taxon>
        <taxon>Nisaea</taxon>
    </lineage>
</organism>
<dbReference type="NCBIfam" id="NF003322">
    <property type="entry name" value="PRK04334.1-2"/>
    <property type="match status" value="1"/>
</dbReference>
<protein>
    <submittedName>
        <fullName evidence="1">UPF0280 family protein</fullName>
    </submittedName>
</protein>
<reference evidence="1" key="1">
    <citation type="submission" date="2022-08" db="EMBL/GenBank/DDBJ databases">
        <title>Nisaea acidiphila sp. nov., isolated from a marine algal debris and emended description of the genus Nisaea Urios et al. 2008.</title>
        <authorList>
            <person name="Kwon K."/>
        </authorList>
    </citation>
    <scope>NUCLEOTIDE SEQUENCE</scope>
    <source>
        <strain evidence="1">MEBiC11861</strain>
    </source>
</reference>
<name>A0A9J7AQ02_9PROT</name>
<accession>A0A9J7AQ02</accession>
<dbReference type="KEGG" id="naci:NUH88_18115"/>
<dbReference type="AlphaFoldDB" id="A0A9J7AQ02"/>
<sequence length="281" mass="29029">MSAAPQASMLPDGQRLHLHHGPIDLIVQTCGPLRNACYERAAARFRTVLTGLVAELPALRSPLSKSQVFADPVARRMGAAVSGYEGIFVTPMAAVAGAVADEVLSEMIAGDDVPKAYVNNGGDIAFHLMGDERTVAAAPGGAIHISAADPVRGIATSGWRGRSHSLGIADAVTVAARSAAEADAAATLIANAVDLPDHPAIERASARDLAPDSDLGDRKVTVSVGDLSRAEIAEALRHGEALARRFLTEGKIVQASLMLAGDVRIVAGDNETALQGIFAHA</sequence>
<gene>
    <name evidence="1" type="ORF">NUH88_18115</name>
</gene>
<proteinExistence type="predicted"/>
<dbReference type="InterPro" id="IPR003374">
    <property type="entry name" value="ApbE-like_sf"/>
</dbReference>
<keyword evidence="2" id="KW-1185">Reference proteome</keyword>
<evidence type="ECO:0000313" key="2">
    <source>
        <dbReference type="Proteomes" id="UP001060336"/>
    </source>
</evidence>
<dbReference type="RefSeq" id="WP_257767869.1">
    <property type="nucleotide sequence ID" value="NZ_CP102480.1"/>
</dbReference>